<evidence type="ECO:0000256" key="1">
    <source>
        <dbReference type="ARBA" id="ARBA00004496"/>
    </source>
</evidence>
<feature type="domain" description="UBA" evidence="5">
    <location>
        <begin position="1"/>
        <end position="39"/>
    </location>
</feature>
<dbReference type="InterPro" id="IPR057766">
    <property type="entry name" value="Znf-C2H2_OTU1-like_C"/>
</dbReference>
<organism evidence="6 7">
    <name type="scientific">Aspergillus lucknowensis</name>
    <dbReference type="NCBI Taxonomy" id="176173"/>
    <lineage>
        <taxon>Eukaryota</taxon>
        <taxon>Fungi</taxon>
        <taxon>Dikarya</taxon>
        <taxon>Ascomycota</taxon>
        <taxon>Pezizomycotina</taxon>
        <taxon>Eurotiomycetes</taxon>
        <taxon>Eurotiomycetidae</taxon>
        <taxon>Eurotiales</taxon>
        <taxon>Aspergillaceae</taxon>
        <taxon>Aspergillus</taxon>
        <taxon>Aspergillus subgen. Nidulantes</taxon>
    </lineage>
</organism>
<dbReference type="SUPFAM" id="SSF54236">
    <property type="entry name" value="Ubiquitin-like"/>
    <property type="match status" value="1"/>
</dbReference>
<evidence type="ECO:0000313" key="6">
    <source>
        <dbReference type="EMBL" id="KAL2867893.1"/>
    </source>
</evidence>
<dbReference type="Pfam" id="PF22562">
    <property type="entry name" value="UBA_7"/>
    <property type="match status" value="1"/>
</dbReference>
<sequence>MTTSDLDQLIEMGFEKERSEIAVKRSGGLQGALEWLEENQDKSIEEIKTASAGNQGEAEEGPPLQPGEEARSLVCNECSKKFRSQAQAEFHASKTEHVDFSESTEEIAPLTEEEKKARLQELREKLAAKRAGQSEQDKIDKKRNEEIRRKATKESQDAKEELERKQRMKEAALKKKEKQDDIEAKRRVKAKIEADKEERRLKAEREKAERAGLAPPPQPASAPSATTPGPVASKPASAYTETRLRFQTPQGNVMKTLPVDTTLFEVAVALKQEDGLEVHSFRQNFPRKVFDPEVFGESLKDLGLVPSASLVVE</sequence>
<gene>
    <name evidence="6" type="ORF">BJX67DRAFT_69248</name>
</gene>
<evidence type="ECO:0000259" key="5">
    <source>
        <dbReference type="PROSITE" id="PS50030"/>
    </source>
</evidence>
<dbReference type="PANTHER" id="PTHR46340:SF1">
    <property type="entry name" value="UBX DOMAIN-CONTAINING PROTEIN 1"/>
    <property type="match status" value="1"/>
</dbReference>
<evidence type="ECO:0000256" key="4">
    <source>
        <dbReference type="SAM" id="MobiDB-lite"/>
    </source>
</evidence>
<feature type="region of interest" description="Disordered" evidence="4">
    <location>
        <begin position="36"/>
        <end position="72"/>
    </location>
</feature>
<feature type="region of interest" description="Disordered" evidence="4">
    <location>
        <begin position="85"/>
        <end position="239"/>
    </location>
</feature>
<keyword evidence="2" id="KW-0963">Cytoplasm</keyword>
<protein>
    <recommendedName>
        <fullName evidence="5">UBA domain-containing protein</fullName>
    </recommendedName>
</protein>
<dbReference type="Pfam" id="PF00789">
    <property type="entry name" value="UBX"/>
    <property type="match status" value="1"/>
</dbReference>
<dbReference type="Gene3D" id="3.10.20.90">
    <property type="entry name" value="Phosphatidylinositol 3-kinase Catalytic Subunit, Chain A, domain 1"/>
    <property type="match status" value="1"/>
</dbReference>
<dbReference type="InterPro" id="IPR029071">
    <property type="entry name" value="Ubiquitin-like_domsf"/>
</dbReference>
<dbReference type="InterPro" id="IPR013087">
    <property type="entry name" value="Znf_C2H2_type"/>
</dbReference>
<evidence type="ECO:0000256" key="2">
    <source>
        <dbReference type="ARBA" id="ARBA00022490"/>
    </source>
</evidence>
<dbReference type="PANTHER" id="PTHR46340">
    <property type="entry name" value="UBX DOMAIN-CONTAINING PROTEIN 1"/>
    <property type="match status" value="1"/>
</dbReference>
<reference evidence="6 7" key="1">
    <citation type="submission" date="2024-07" db="EMBL/GenBank/DDBJ databases">
        <title>Section-level genome sequencing and comparative genomics of Aspergillus sections Usti and Cavernicolus.</title>
        <authorList>
            <consortium name="Lawrence Berkeley National Laboratory"/>
            <person name="Nybo J.L."/>
            <person name="Vesth T.C."/>
            <person name="Theobald S."/>
            <person name="Frisvad J.C."/>
            <person name="Larsen T.O."/>
            <person name="Kjaerboelling I."/>
            <person name="Rothschild-Mancinelli K."/>
            <person name="Lyhne E.K."/>
            <person name="Kogle M.E."/>
            <person name="Barry K."/>
            <person name="Clum A."/>
            <person name="Na H."/>
            <person name="Ledsgaard L."/>
            <person name="Lin J."/>
            <person name="Lipzen A."/>
            <person name="Kuo A."/>
            <person name="Riley R."/>
            <person name="Mondo S."/>
            <person name="Labutti K."/>
            <person name="Haridas S."/>
            <person name="Pangalinan J."/>
            <person name="Salamov A.A."/>
            <person name="Simmons B.A."/>
            <person name="Magnuson J.K."/>
            <person name="Chen J."/>
            <person name="Drula E."/>
            <person name="Henrissat B."/>
            <person name="Wiebenga A."/>
            <person name="Lubbers R.J."/>
            <person name="Gomes A.C."/>
            <person name="Macurrencykelacurrency M.R."/>
            <person name="Stajich J."/>
            <person name="Grigoriev I.V."/>
            <person name="Mortensen U.H."/>
            <person name="De Vries R.P."/>
            <person name="Baker S.E."/>
            <person name="Andersen M.R."/>
        </authorList>
    </citation>
    <scope>NUCLEOTIDE SEQUENCE [LARGE SCALE GENOMIC DNA]</scope>
    <source>
        <strain evidence="6 7">CBS 449.75</strain>
    </source>
</reference>
<keyword evidence="7" id="KW-1185">Reference proteome</keyword>
<name>A0ABR4LTM6_9EURO</name>
<evidence type="ECO:0000256" key="3">
    <source>
        <dbReference type="ARBA" id="ARBA00023054"/>
    </source>
</evidence>
<feature type="compositionally biased region" description="Basic and acidic residues" evidence="4">
    <location>
        <begin position="39"/>
        <end position="48"/>
    </location>
</feature>
<dbReference type="PROSITE" id="PS50030">
    <property type="entry name" value="UBA"/>
    <property type="match status" value="1"/>
</dbReference>
<dbReference type="PROSITE" id="PS00028">
    <property type="entry name" value="ZINC_FINGER_C2H2_1"/>
    <property type="match status" value="1"/>
</dbReference>
<dbReference type="RefSeq" id="XP_070886872.1">
    <property type="nucleotide sequence ID" value="XM_071035312.1"/>
</dbReference>
<feature type="compositionally biased region" description="Low complexity" evidence="4">
    <location>
        <begin position="221"/>
        <end position="232"/>
    </location>
</feature>
<comment type="subcellular location">
    <subcellularLocation>
        <location evidence="1">Cytoplasm</location>
    </subcellularLocation>
</comment>
<evidence type="ECO:0000313" key="7">
    <source>
        <dbReference type="Proteomes" id="UP001610432"/>
    </source>
</evidence>
<dbReference type="EMBL" id="JBFXLQ010000016">
    <property type="protein sequence ID" value="KAL2867893.1"/>
    <property type="molecule type" value="Genomic_DNA"/>
</dbReference>
<keyword evidence="3" id="KW-0175">Coiled coil</keyword>
<dbReference type="InterPro" id="IPR015940">
    <property type="entry name" value="UBA"/>
</dbReference>
<proteinExistence type="predicted"/>
<dbReference type="Proteomes" id="UP001610432">
    <property type="component" value="Unassembled WGS sequence"/>
</dbReference>
<dbReference type="Pfam" id="PF24560">
    <property type="entry name" value="zf-C2H2_OTU1_C"/>
    <property type="match status" value="1"/>
</dbReference>
<dbReference type="GeneID" id="98150384"/>
<feature type="compositionally biased region" description="Basic and acidic residues" evidence="4">
    <location>
        <begin position="112"/>
        <end position="127"/>
    </location>
</feature>
<dbReference type="SUPFAM" id="SSF46934">
    <property type="entry name" value="UBA-like"/>
    <property type="match status" value="1"/>
</dbReference>
<comment type="caution">
    <text evidence="6">The sequence shown here is derived from an EMBL/GenBank/DDBJ whole genome shotgun (WGS) entry which is preliminary data.</text>
</comment>
<feature type="compositionally biased region" description="Basic and acidic residues" evidence="4">
    <location>
        <begin position="135"/>
        <end position="210"/>
    </location>
</feature>
<feature type="compositionally biased region" description="Basic and acidic residues" evidence="4">
    <location>
        <begin position="91"/>
        <end position="100"/>
    </location>
</feature>
<accession>A0ABR4LTM6</accession>
<dbReference type="InterPro" id="IPR001012">
    <property type="entry name" value="UBX_dom"/>
</dbReference>
<dbReference type="InterPro" id="IPR009060">
    <property type="entry name" value="UBA-like_sf"/>
</dbReference>
<dbReference type="Gene3D" id="1.10.8.10">
    <property type="entry name" value="DNA helicase RuvA subunit, C-terminal domain"/>
    <property type="match status" value="1"/>
</dbReference>